<gene>
    <name evidence="6" type="ORF">TCAL_00507</name>
</gene>
<dbReference type="InterPro" id="IPR023398">
    <property type="entry name" value="TIF_eIF4e-like"/>
</dbReference>
<evidence type="ECO:0000313" key="7">
    <source>
        <dbReference type="Proteomes" id="UP000318571"/>
    </source>
</evidence>
<dbReference type="PANTHER" id="PTHR11960:SF66">
    <property type="entry name" value="EUKARYOTIC TRANSLATION INITIATION FACTOR 4E TYPE 3"/>
    <property type="match status" value="1"/>
</dbReference>
<organism evidence="6 7">
    <name type="scientific">Tigriopus californicus</name>
    <name type="common">Marine copepod</name>
    <dbReference type="NCBI Taxonomy" id="6832"/>
    <lineage>
        <taxon>Eukaryota</taxon>
        <taxon>Metazoa</taxon>
        <taxon>Ecdysozoa</taxon>
        <taxon>Arthropoda</taxon>
        <taxon>Crustacea</taxon>
        <taxon>Multicrustacea</taxon>
        <taxon>Hexanauplia</taxon>
        <taxon>Copepoda</taxon>
        <taxon>Harpacticoida</taxon>
        <taxon>Harpacticidae</taxon>
        <taxon>Tigriopus</taxon>
    </lineage>
</organism>
<dbReference type="InterPro" id="IPR001040">
    <property type="entry name" value="TIF_eIF_4E"/>
</dbReference>
<evidence type="ECO:0000256" key="4">
    <source>
        <dbReference type="ARBA" id="ARBA00022917"/>
    </source>
</evidence>
<dbReference type="GO" id="GO:0016281">
    <property type="term" value="C:eukaryotic translation initiation factor 4F complex"/>
    <property type="evidence" value="ECO:0007669"/>
    <property type="project" value="TreeGrafter"/>
</dbReference>
<accession>A0A553PDA3</accession>
<dbReference type="GO" id="GO:0006417">
    <property type="term" value="P:regulation of translation"/>
    <property type="evidence" value="ECO:0007669"/>
    <property type="project" value="UniProtKB-KW"/>
</dbReference>
<reference evidence="6 7" key="1">
    <citation type="journal article" date="2018" name="Nat. Ecol. Evol.">
        <title>Genomic signatures of mitonuclear coevolution across populations of Tigriopus californicus.</title>
        <authorList>
            <person name="Barreto F.S."/>
            <person name="Watson E.T."/>
            <person name="Lima T.G."/>
            <person name="Willett C.S."/>
            <person name="Edmands S."/>
            <person name="Li W."/>
            <person name="Burton R.S."/>
        </authorList>
    </citation>
    <scope>NUCLEOTIDE SEQUENCE [LARGE SCALE GENOMIC DNA]</scope>
    <source>
        <strain evidence="6 7">San Diego</strain>
    </source>
</reference>
<dbReference type="Proteomes" id="UP000318571">
    <property type="component" value="Chromosome 2"/>
</dbReference>
<comment type="caution">
    <text evidence="6">The sequence shown here is derived from an EMBL/GenBank/DDBJ whole genome shotgun (WGS) entry which is preliminary data.</text>
</comment>
<dbReference type="STRING" id="6832.A0A553PDA3"/>
<evidence type="ECO:0000256" key="5">
    <source>
        <dbReference type="RuleBase" id="RU004374"/>
    </source>
</evidence>
<keyword evidence="2" id="KW-0810">Translation regulation</keyword>
<dbReference type="Gene3D" id="3.30.760.10">
    <property type="entry name" value="RNA Cap, Translation Initiation Factor Eif4e"/>
    <property type="match status" value="1"/>
</dbReference>
<dbReference type="EMBL" id="VCGU01000005">
    <property type="protein sequence ID" value="TRY75657.1"/>
    <property type="molecule type" value="Genomic_DNA"/>
</dbReference>
<dbReference type="Pfam" id="PF01652">
    <property type="entry name" value="IF4E"/>
    <property type="match status" value="1"/>
</dbReference>
<name>A0A553PDA3_TIGCA</name>
<evidence type="ECO:0000313" key="6">
    <source>
        <dbReference type="EMBL" id="TRY75657.1"/>
    </source>
</evidence>
<dbReference type="PANTHER" id="PTHR11960">
    <property type="entry name" value="EUKARYOTIC TRANSLATION INITIATION FACTOR 4E RELATED"/>
    <property type="match status" value="1"/>
</dbReference>
<evidence type="ECO:0000256" key="1">
    <source>
        <dbReference type="ARBA" id="ARBA00022540"/>
    </source>
</evidence>
<dbReference type="SUPFAM" id="SSF55418">
    <property type="entry name" value="eIF4e-like"/>
    <property type="match status" value="1"/>
</dbReference>
<keyword evidence="1 5" id="KW-0396">Initiation factor</keyword>
<keyword evidence="3 5" id="KW-0694">RNA-binding</keyword>
<keyword evidence="4 5" id="KW-0648">Protein biosynthesis</keyword>
<proteinExistence type="inferred from homology"/>
<dbReference type="GO" id="GO:0003743">
    <property type="term" value="F:translation initiation factor activity"/>
    <property type="evidence" value="ECO:0007669"/>
    <property type="project" value="UniProtKB-KW"/>
</dbReference>
<comment type="similarity">
    <text evidence="5">Belongs to the eukaryotic initiation factor 4E family.</text>
</comment>
<dbReference type="GO" id="GO:0000340">
    <property type="term" value="F:RNA 7-methylguanosine cap binding"/>
    <property type="evidence" value="ECO:0007669"/>
    <property type="project" value="TreeGrafter"/>
</dbReference>
<evidence type="ECO:0000256" key="2">
    <source>
        <dbReference type="ARBA" id="ARBA00022845"/>
    </source>
</evidence>
<evidence type="ECO:0000256" key="3">
    <source>
        <dbReference type="ARBA" id="ARBA00022884"/>
    </source>
</evidence>
<dbReference type="AlphaFoldDB" id="A0A553PDA3"/>
<protein>
    <submittedName>
        <fullName evidence="6">Uncharacterized protein</fullName>
    </submittedName>
</protein>
<sequence length="152" mass="17514">MASSIPIPVSFRRPDLANDDGQMAFSPSKMTPRTLDHFQESDAQGVPLRSAWTFWLDKASKNSTAAQYQANLKQIYTVSTVQGFWSVYNHIPDVSQLPLRCYYHLMRDERKPLWEDPVLCKGGVWRLKCPKKDTLMKPIPRLKAIEAMLVRF</sequence>
<keyword evidence="7" id="KW-1185">Reference proteome</keyword>